<dbReference type="NCBIfam" id="TIGR01681">
    <property type="entry name" value="HAD-SF-IIIC"/>
    <property type="match status" value="1"/>
</dbReference>
<sequence length="308" mass="35900">MAFLFTSQMPINPKLGKAFKNWFEKQNEALNLKRKCIVLDCDNTLLGRVVGEDGTHGIKLGMDYPGICFKSFQNLLLKLSQKGVILVVCSKNNLKDVQDVWEKNPNNLINDKVLSAYRINWQDKASNIKSIAEELNIATDSFVFMDDNPVERGLVKEFLPEVEVPEFPTKPYDLVAFFWQVYHKYFSVYELSQEDLKKTEQYKENFFRNESKKAFENMDEYLESLDIHIDIIQADDGNLSRIAQMTQKTNQFNLTTKRYTEEQLRNLIDNGASIYCANVRDKFGDNGITHCYNYYRNRNKVVLRLLFA</sequence>
<dbReference type="EMBL" id="CDOE01000074">
    <property type="protein sequence ID" value="CEN39402.1"/>
    <property type="molecule type" value="Genomic_DNA"/>
</dbReference>
<dbReference type="InterPro" id="IPR023214">
    <property type="entry name" value="HAD_sf"/>
</dbReference>
<gene>
    <name evidence="1" type="ORF">CCAN12_760052</name>
</gene>
<reference evidence="1 2" key="1">
    <citation type="submission" date="2015-01" db="EMBL/GenBank/DDBJ databases">
        <authorList>
            <person name="Xiang T."/>
            <person name="Song Y."/>
            <person name="Huang L."/>
            <person name="Wang B."/>
            <person name="Wu P."/>
        </authorList>
    </citation>
    <scope>NUCLEOTIDE SEQUENCE [LARGE SCALE GENOMIC DNA]</scope>
    <source>
        <strain evidence="1 2">Cc12</strain>
    </source>
</reference>
<dbReference type="InterPro" id="IPR036412">
    <property type="entry name" value="HAD-like_sf"/>
</dbReference>
<evidence type="ECO:0000313" key="1">
    <source>
        <dbReference type="EMBL" id="CEN39402.1"/>
    </source>
</evidence>
<dbReference type="InterPro" id="IPR010033">
    <property type="entry name" value="HAD_SF_ppase_IIIC"/>
</dbReference>
<name>A0A0B7HN89_9FLAO</name>
<evidence type="ECO:0000313" key="2">
    <source>
        <dbReference type="Proteomes" id="UP000044026"/>
    </source>
</evidence>
<accession>A0A0B7HN89</accession>
<proteinExistence type="predicted"/>
<protein>
    <submittedName>
        <fullName evidence="1">FkbH like protein</fullName>
    </submittedName>
</protein>
<organism evidence="1 2">
    <name type="scientific">Capnocytophaga canimorsus</name>
    <dbReference type="NCBI Taxonomy" id="28188"/>
    <lineage>
        <taxon>Bacteria</taxon>
        <taxon>Pseudomonadati</taxon>
        <taxon>Bacteroidota</taxon>
        <taxon>Flavobacteriia</taxon>
        <taxon>Flavobacteriales</taxon>
        <taxon>Flavobacteriaceae</taxon>
        <taxon>Capnocytophaga</taxon>
    </lineage>
</organism>
<dbReference type="Proteomes" id="UP000044026">
    <property type="component" value="Unassembled WGS sequence"/>
</dbReference>
<dbReference type="AlphaFoldDB" id="A0A0B7HN89"/>
<dbReference type="InterPro" id="IPR010037">
    <property type="entry name" value="FkbH_domain"/>
</dbReference>
<dbReference type="Gene3D" id="3.40.50.1000">
    <property type="entry name" value="HAD superfamily/HAD-like"/>
    <property type="match status" value="1"/>
</dbReference>
<dbReference type="SUPFAM" id="SSF56784">
    <property type="entry name" value="HAD-like"/>
    <property type="match status" value="1"/>
</dbReference>
<dbReference type="NCBIfam" id="TIGR01686">
    <property type="entry name" value="FkbH"/>
    <property type="match status" value="1"/>
</dbReference>